<proteinExistence type="predicted"/>
<comment type="caution">
    <text evidence="9">The sequence shown here is derived from an EMBL/GenBank/DDBJ whole genome shotgun (WGS) entry which is preliminary data.</text>
</comment>
<keyword evidence="10" id="KW-1185">Reference proteome</keyword>
<dbReference type="CDD" id="cd18787">
    <property type="entry name" value="SF2_C_DEAD"/>
    <property type="match status" value="1"/>
</dbReference>
<evidence type="ECO:0000256" key="1">
    <source>
        <dbReference type="ARBA" id="ARBA00012552"/>
    </source>
</evidence>
<dbReference type="InterPro" id="IPR001650">
    <property type="entry name" value="Helicase_C-like"/>
</dbReference>
<feature type="domain" description="Helicase C-terminal" evidence="8">
    <location>
        <begin position="272"/>
        <end position="437"/>
    </location>
</feature>
<evidence type="ECO:0000259" key="8">
    <source>
        <dbReference type="PROSITE" id="PS51194"/>
    </source>
</evidence>
<dbReference type="Pfam" id="PF00271">
    <property type="entry name" value="Helicase_C"/>
    <property type="match status" value="1"/>
</dbReference>
<dbReference type="InterPro" id="IPR050547">
    <property type="entry name" value="DEAD_box_RNA_helicases"/>
</dbReference>
<evidence type="ECO:0000313" key="10">
    <source>
        <dbReference type="Proteomes" id="UP001595836"/>
    </source>
</evidence>
<gene>
    <name evidence="9" type="ORF">ACFO7U_14360</name>
</gene>
<protein>
    <recommendedName>
        <fullName evidence="1">RNA helicase</fullName>
        <ecNumber evidence="1">3.6.4.13</ecNumber>
    </recommendedName>
</protein>
<reference evidence="10" key="1">
    <citation type="journal article" date="2019" name="Int. J. Syst. Evol. Microbiol.">
        <title>The Global Catalogue of Microorganisms (GCM) 10K type strain sequencing project: providing services to taxonomists for standard genome sequencing and annotation.</title>
        <authorList>
            <consortium name="The Broad Institute Genomics Platform"/>
            <consortium name="The Broad Institute Genome Sequencing Center for Infectious Disease"/>
            <person name="Wu L."/>
            <person name="Ma J."/>
        </authorList>
    </citation>
    <scope>NUCLEOTIDE SEQUENCE [LARGE SCALE GENOMIC DNA]</scope>
    <source>
        <strain evidence="10">JCM 11882</strain>
    </source>
</reference>
<dbReference type="SMART" id="SM00382">
    <property type="entry name" value="AAA"/>
    <property type="match status" value="1"/>
</dbReference>
<organism evidence="9 10">
    <name type="scientific">Dietzia aurantiaca</name>
    <dbReference type="NCBI Taxonomy" id="983873"/>
    <lineage>
        <taxon>Bacteria</taxon>
        <taxon>Bacillati</taxon>
        <taxon>Actinomycetota</taxon>
        <taxon>Actinomycetes</taxon>
        <taxon>Mycobacteriales</taxon>
        <taxon>Dietziaceae</taxon>
        <taxon>Dietzia</taxon>
    </lineage>
</organism>
<dbReference type="Proteomes" id="UP001595836">
    <property type="component" value="Unassembled WGS sequence"/>
</dbReference>
<dbReference type="Pfam" id="PF00270">
    <property type="entry name" value="DEAD"/>
    <property type="match status" value="1"/>
</dbReference>
<keyword evidence="4 9" id="KW-0347">Helicase</keyword>
<dbReference type="EC" id="3.6.4.13" evidence="1"/>
<evidence type="ECO:0000256" key="3">
    <source>
        <dbReference type="ARBA" id="ARBA00022801"/>
    </source>
</evidence>
<feature type="region of interest" description="Disordered" evidence="6">
    <location>
        <begin position="225"/>
        <end position="244"/>
    </location>
</feature>
<dbReference type="SMART" id="SM00490">
    <property type="entry name" value="HELICc"/>
    <property type="match status" value="1"/>
</dbReference>
<dbReference type="EMBL" id="JBHSHP010000055">
    <property type="protein sequence ID" value="MFC4755951.1"/>
    <property type="molecule type" value="Genomic_DNA"/>
</dbReference>
<dbReference type="Gene3D" id="3.40.50.300">
    <property type="entry name" value="P-loop containing nucleotide triphosphate hydrolases"/>
    <property type="match status" value="2"/>
</dbReference>
<dbReference type="RefSeq" id="WP_344996108.1">
    <property type="nucleotide sequence ID" value="NZ_BAABCD010000054.1"/>
</dbReference>
<evidence type="ECO:0000256" key="6">
    <source>
        <dbReference type="SAM" id="MobiDB-lite"/>
    </source>
</evidence>
<dbReference type="InterPro" id="IPR011545">
    <property type="entry name" value="DEAD/DEAH_box_helicase_dom"/>
</dbReference>
<accession>A0ABV9PSP6</accession>
<dbReference type="InterPro" id="IPR044742">
    <property type="entry name" value="DEAD/DEAH_RhlB"/>
</dbReference>
<dbReference type="InterPro" id="IPR027417">
    <property type="entry name" value="P-loop_NTPase"/>
</dbReference>
<dbReference type="PANTHER" id="PTHR47963:SF8">
    <property type="entry name" value="ATP-DEPENDENT RNA HELICASE DEAD"/>
    <property type="match status" value="1"/>
</dbReference>
<dbReference type="InterPro" id="IPR014001">
    <property type="entry name" value="Helicase_ATP-bd"/>
</dbReference>
<evidence type="ECO:0000259" key="7">
    <source>
        <dbReference type="PROSITE" id="PS51192"/>
    </source>
</evidence>
<dbReference type="PANTHER" id="PTHR47963">
    <property type="entry name" value="DEAD-BOX ATP-DEPENDENT RNA HELICASE 47, MITOCHONDRIAL"/>
    <property type="match status" value="1"/>
</dbReference>
<dbReference type="PROSITE" id="PS51194">
    <property type="entry name" value="HELICASE_CTER"/>
    <property type="match status" value="1"/>
</dbReference>
<feature type="region of interest" description="Disordered" evidence="6">
    <location>
        <begin position="438"/>
        <end position="473"/>
    </location>
</feature>
<name>A0ABV9PSP6_9ACTN</name>
<sequence>MERRSFGGPGLTGDARPALDRLLTELGVAVPIRHAVSGIVSGPVSAIQAAALSDAVNGENLLAVAPTGSGKTLVFAIGVVHRISGAPSVPGRPRAIVVAPTRELALQNDEVLAEVGAGAGLRTASFVGGQPLAKDKRALIAPVDIAVGTPGRLVDLIRSGALDPADIRIVVLDEVDQLLDSSFGEQTAALLARCAGATLMATTATADADVEAAARRRHPDLRIHRIEGGGDQTSGADDPGTPESTTVVAVPGHRVDGPATSPAADVPADGSQPRHLIILTADDPERCATSLSARCRRALFFVARRDAVEPLRASIADVGVPAAGVSGSASPNRRATAFGELASGAVRVLVTTDLAGRGLDLEDIGQIVHVGPPHSIQDLVHRSGRTGRGGNAAGTVAAVVRPGEAARVIEQARKAGMSIDRVDADATGAQARLDAVFGPEIEVPRRRREPAPKPATRRPARSRVHRPKRKRRL</sequence>
<dbReference type="SMART" id="SM00487">
    <property type="entry name" value="DEXDc"/>
    <property type="match status" value="1"/>
</dbReference>
<keyword evidence="3" id="KW-0378">Hydrolase</keyword>
<evidence type="ECO:0000256" key="5">
    <source>
        <dbReference type="ARBA" id="ARBA00022840"/>
    </source>
</evidence>
<evidence type="ECO:0000313" key="9">
    <source>
        <dbReference type="EMBL" id="MFC4755951.1"/>
    </source>
</evidence>
<dbReference type="PROSITE" id="PS51192">
    <property type="entry name" value="HELICASE_ATP_BIND_1"/>
    <property type="match status" value="1"/>
</dbReference>
<dbReference type="GO" id="GO:0004386">
    <property type="term" value="F:helicase activity"/>
    <property type="evidence" value="ECO:0007669"/>
    <property type="project" value="UniProtKB-KW"/>
</dbReference>
<keyword evidence="2" id="KW-0547">Nucleotide-binding</keyword>
<dbReference type="InterPro" id="IPR003593">
    <property type="entry name" value="AAA+_ATPase"/>
</dbReference>
<keyword evidence="5" id="KW-0067">ATP-binding</keyword>
<dbReference type="CDD" id="cd00268">
    <property type="entry name" value="DEADc"/>
    <property type="match status" value="1"/>
</dbReference>
<evidence type="ECO:0000256" key="4">
    <source>
        <dbReference type="ARBA" id="ARBA00022806"/>
    </source>
</evidence>
<dbReference type="SUPFAM" id="SSF52540">
    <property type="entry name" value="P-loop containing nucleoside triphosphate hydrolases"/>
    <property type="match status" value="1"/>
</dbReference>
<feature type="domain" description="Helicase ATP-binding" evidence="7">
    <location>
        <begin position="52"/>
        <end position="224"/>
    </location>
</feature>
<evidence type="ECO:0000256" key="2">
    <source>
        <dbReference type="ARBA" id="ARBA00022741"/>
    </source>
</evidence>
<feature type="compositionally biased region" description="Basic residues" evidence="6">
    <location>
        <begin position="455"/>
        <end position="473"/>
    </location>
</feature>